<evidence type="ECO:0000313" key="5">
    <source>
        <dbReference type="Proteomes" id="UP000202485"/>
    </source>
</evidence>
<evidence type="ECO:0000256" key="2">
    <source>
        <dbReference type="ARBA" id="ARBA00022723"/>
    </source>
</evidence>
<sequence length="186" mass="21643">MKNYFLPQAYNNAWANHRILKACAQLPSEELAKHRTGFFPSIIETLNHIYTVDLFYVTALEGRPMGLDAFDPETPYPELPELSAHQRAIDQRFVDVCRDEKVLDETARVRIPRGDAVQVERYDRTILHLLQHQIHHRGQVHSMLSGTMIAPPQLDEFFMEWEADRSLRAENFASLNLTEEEVWRGL</sequence>
<accession>A0A238L281</accession>
<dbReference type="PANTHER" id="PTHR37302:SF3">
    <property type="entry name" value="DAMAGE-INDUCIBLE PROTEIN DINB"/>
    <property type="match status" value="1"/>
</dbReference>
<dbReference type="OrthoDB" id="9807509at2"/>
<dbReference type="InterPro" id="IPR007837">
    <property type="entry name" value="DinB"/>
</dbReference>
<dbReference type="EMBL" id="FXYG01000005">
    <property type="protein sequence ID" value="SMX49195.1"/>
    <property type="molecule type" value="Genomic_DNA"/>
</dbReference>
<evidence type="ECO:0000313" key="4">
    <source>
        <dbReference type="EMBL" id="SMX49195.1"/>
    </source>
</evidence>
<dbReference type="Gene3D" id="1.20.120.450">
    <property type="entry name" value="dinb family like domain"/>
    <property type="match status" value="1"/>
</dbReference>
<dbReference type="Pfam" id="PF05163">
    <property type="entry name" value="DinB"/>
    <property type="match status" value="1"/>
</dbReference>
<comment type="similarity">
    <text evidence="1">Belongs to the DinB family.</text>
</comment>
<dbReference type="RefSeq" id="WP_093965250.1">
    <property type="nucleotide sequence ID" value="NZ_FXYG01000005.1"/>
</dbReference>
<dbReference type="Proteomes" id="UP000202485">
    <property type="component" value="Unassembled WGS sequence"/>
</dbReference>
<reference evidence="5" key="1">
    <citation type="submission" date="2017-05" db="EMBL/GenBank/DDBJ databases">
        <authorList>
            <person name="Rodrigo-Torres L."/>
            <person name="Arahal R. D."/>
            <person name="Lucena T."/>
        </authorList>
    </citation>
    <scope>NUCLEOTIDE SEQUENCE [LARGE SCALE GENOMIC DNA]</scope>
    <source>
        <strain evidence="5">CECT 8715</strain>
    </source>
</reference>
<evidence type="ECO:0000256" key="3">
    <source>
        <dbReference type="PIRSR" id="PIRSR607837-1"/>
    </source>
</evidence>
<feature type="binding site" evidence="3">
    <location>
        <position position="48"/>
    </location>
    <ligand>
        <name>a divalent metal cation</name>
        <dbReference type="ChEBI" id="CHEBI:60240"/>
    </ligand>
</feature>
<evidence type="ECO:0000256" key="1">
    <source>
        <dbReference type="ARBA" id="ARBA00008635"/>
    </source>
</evidence>
<keyword evidence="2 3" id="KW-0479">Metal-binding</keyword>
<dbReference type="GO" id="GO:0046872">
    <property type="term" value="F:metal ion binding"/>
    <property type="evidence" value="ECO:0007669"/>
    <property type="project" value="UniProtKB-KW"/>
</dbReference>
<name>A0A238L281_9RHOB</name>
<protein>
    <submittedName>
        <fullName evidence="4">DinB family protein</fullName>
    </submittedName>
</protein>
<dbReference type="PANTHER" id="PTHR37302">
    <property type="entry name" value="SLR1116 PROTEIN"/>
    <property type="match status" value="1"/>
</dbReference>
<feature type="binding site" evidence="3">
    <location>
        <position position="132"/>
    </location>
    <ligand>
        <name>a divalent metal cation</name>
        <dbReference type="ChEBI" id="CHEBI:60240"/>
    </ligand>
</feature>
<proteinExistence type="inferred from homology"/>
<feature type="binding site" evidence="3">
    <location>
        <position position="136"/>
    </location>
    <ligand>
        <name>a divalent metal cation</name>
        <dbReference type="ChEBI" id="CHEBI:60240"/>
    </ligand>
</feature>
<keyword evidence="5" id="KW-1185">Reference proteome</keyword>
<dbReference type="AlphaFoldDB" id="A0A238L281"/>
<gene>
    <name evidence="4" type="ORF">RUA8715_03679</name>
</gene>
<dbReference type="SUPFAM" id="SSF109854">
    <property type="entry name" value="DinB/YfiT-like putative metalloenzymes"/>
    <property type="match status" value="1"/>
</dbReference>
<organism evidence="4 5">
    <name type="scientific">Ruegeria arenilitoris</name>
    <dbReference type="NCBI Taxonomy" id="1173585"/>
    <lineage>
        <taxon>Bacteria</taxon>
        <taxon>Pseudomonadati</taxon>
        <taxon>Pseudomonadota</taxon>
        <taxon>Alphaproteobacteria</taxon>
        <taxon>Rhodobacterales</taxon>
        <taxon>Roseobacteraceae</taxon>
        <taxon>Ruegeria</taxon>
    </lineage>
</organism>
<dbReference type="InterPro" id="IPR034660">
    <property type="entry name" value="DinB/YfiT-like"/>
</dbReference>